<dbReference type="AlphaFoldDB" id="A0A8S9GPJ9"/>
<organism evidence="2">
    <name type="scientific">Brassica cretica</name>
    <name type="common">Mustard</name>
    <dbReference type="NCBI Taxonomy" id="69181"/>
    <lineage>
        <taxon>Eukaryota</taxon>
        <taxon>Viridiplantae</taxon>
        <taxon>Streptophyta</taxon>
        <taxon>Embryophyta</taxon>
        <taxon>Tracheophyta</taxon>
        <taxon>Spermatophyta</taxon>
        <taxon>Magnoliopsida</taxon>
        <taxon>eudicotyledons</taxon>
        <taxon>Gunneridae</taxon>
        <taxon>Pentapetalae</taxon>
        <taxon>rosids</taxon>
        <taxon>malvids</taxon>
        <taxon>Brassicales</taxon>
        <taxon>Brassicaceae</taxon>
        <taxon>Brassiceae</taxon>
        <taxon>Brassica</taxon>
    </lineage>
</organism>
<evidence type="ECO:0000313" key="2">
    <source>
        <dbReference type="EMBL" id="KAF2547489.1"/>
    </source>
</evidence>
<feature type="compositionally biased region" description="Basic and acidic residues" evidence="1">
    <location>
        <begin position="59"/>
        <end position="74"/>
    </location>
</feature>
<dbReference type="EMBL" id="QGKY02001925">
    <property type="protein sequence ID" value="KAF2547489.1"/>
    <property type="molecule type" value="Genomic_DNA"/>
</dbReference>
<proteinExistence type="predicted"/>
<comment type="caution">
    <text evidence="2">The sequence shown here is derived from an EMBL/GenBank/DDBJ whole genome shotgun (WGS) entry which is preliminary data.</text>
</comment>
<sequence>MMNNSGLCGSGPGTAHHKLDQHEQKDGSEPHHEGSKLEPDDSNIGLYGSGPGTAHHKLDHHEQKVEQVHLSDHV</sequence>
<accession>A0A8S9GPJ9</accession>
<gene>
    <name evidence="2" type="ORF">F2Q70_00022193</name>
</gene>
<reference evidence="2" key="1">
    <citation type="submission" date="2019-12" db="EMBL/GenBank/DDBJ databases">
        <title>Genome sequencing and annotation of Brassica cretica.</title>
        <authorList>
            <person name="Studholme D.J."/>
            <person name="Sarris P.F."/>
        </authorList>
    </citation>
    <scope>NUCLEOTIDE SEQUENCE</scope>
    <source>
        <strain evidence="2">PFS-102/07</strain>
        <tissue evidence="2">Leaf</tissue>
    </source>
</reference>
<protein>
    <submittedName>
        <fullName evidence="2">Uncharacterized protein</fullName>
    </submittedName>
</protein>
<feature type="compositionally biased region" description="Basic and acidic residues" evidence="1">
    <location>
        <begin position="17"/>
        <end position="39"/>
    </location>
</feature>
<name>A0A8S9GPJ9_BRACR</name>
<feature type="region of interest" description="Disordered" evidence="1">
    <location>
        <begin position="1"/>
        <end position="74"/>
    </location>
</feature>
<evidence type="ECO:0000256" key="1">
    <source>
        <dbReference type="SAM" id="MobiDB-lite"/>
    </source>
</evidence>